<evidence type="ECO:0000256" key="4">
    <source>
        <dbReference type="ARBA" id="ARBA00022692"/>
    </source>
</evidence>
<feature type="transmembrane region" description="Helical" evidence="8">
    <location>
        <begin position="332"/>
        <end position="354"/>
    </location>
</feature>
<proteinExistence type="predicted"/>
<feature type="transmembrane region" description="Helical" evidence="8">
    <location>
        <begin position="169"/>
        <end position="192"/>
    </location>
</feature>
<feature type="transmembrane region" description="Helical" evidence="8">
    <location>
        <begin position="394"/>
        <end position="416"/>
    </location>
</feature>
<dbReference type="InterPro" id="IPR036259">
    <property type="entry name" value="MFS_trans_sf"/>
</dbReference>
<dbReference type="KEGG" id="sse:Ssed_4343"/>
<dbReference type="HOGENOM" id="CLU_029603_0_0_6"/>
<name>A8G1H2_SHESH</name>
<evidence type="ECO:0000256" key="3">
    <source>
        <dbReference type="ARBA" id="ARBA00022475"/>
    </source>
</evidence>
<keyword evidence="6 8" id="KW-0472">Membrane</keyword>
<feature type="transmembrane region" description="Helical" evidence="8">
    <location>
        <begin position="46"/>
        <end position="70"/>
    </location>
</feature>
<dbReference type="InterPro" id="IPR011701">
    <property type="entry name" value="MFS"/>
</dbReference>
<keyword evidence="10" id="KW-1185">Reference proteome</keyword>
<feature type="transmembrane region" description="Helical" evidence="8">
    <location>
        <begin position="222"/>
        <end position="241"/>
    </location>
</feature>
<dbReference type="EMBL" id="CP000821">
    <property type="protein sequence ID" value="ABV38945.1"/>
    <property type="molecule type" value="Genomic_DNA"/>
</dbReference>
<dbReference type="OrthoDB" id="9803968at2"/>
<dbReference type="STRING" id="425104.Ssed_4343"/>
<keyword evidence="4 8" id="KW-0812">Transmembrane</keyword>
<dbReference type="Gene3D" id="1.20.1250.20">
    <property type="entry name" value="MFS general substrate transporter like domains"/>
    <property type="match status" value="1"/>
</dbReference>
<evidence type="ECO:0000256" key="1">
    <source>
        <dbReference type="ARBA" id="ARBA00004651"/>
    </source>
</evidence>
<keyword evidence="3" id="KW-1003">Cell membrane</keyword>
<dbReference type="PANTHER" id="PTHR43266:SF2">
    <property type="entry name" value="MAJOR FACILITATOR SUPERFAMILY (MFS) PROFILE DOMAIN-CONTAINING PROTEIN"/>
    <property type="match status" value="1"/>
</dbReference>
<keyword evidence="9" id="KW-0808">Transferase</keyword>
<dbReference type="Proteomes" id="UP000002015">
    <property type="component" value="Chromosome"/>
</dbReference>
<feature type="transmembrane region" description="Helical" evidence="8">
    <location>
        <begin position="82"/>
        <end position="99"/>
    </location>
</feature>
<evidence type="ECO:0000256" key="7">
    <source>
        <dbReference type="SAM" id="MobiDB-lite"/>
    </source>
</evidence>
<dbReference type="GO" id="GO:0022857">
    <property type="term" value="F:transmembrane transporter activity"/>
    <property type="evidence" value="ECO:0007669"/>
    <property type="project" value="InterPro"/>
</dbReference>
<feature type="transmembrane region" description="Helical" evidence="8">
    <location>
        <begin position="288"/>
        <end position="307"/>
    </location>
</feature>
<feature type="transmembrane region" description="Helical" evidence="8">
    <location>
        <begin position="142"/>
        <end position="163"/>
    </location>
</feature>
<dbReference type="GO" id="GO:0005886">
    <property type="term" value="C:plasma membrane"/>
    <property type="evidence" value="ECO:0007669"/>
    <property type="project" value="UniProtKB-SubCell"/>
</dbReference>
<dbReference type="eggNOG" id="COG0204">
    <property type="taxonomic scope" value="Bacteria"/>
</dbReference>
<dbReference type="CDD" id="cd06173">
    <property type="entry name" value="MFS_MefA_like"/>
    <property type="match status" value="1"/>
</dbReference>
<evidence type="ECO:0000256" key="5">
    <source>
        <dbReference type="ARBA" id="ARBA00022989"/>
    </source>
</evidence>
<dbReference type="GO" id="GO:0016746">
    <property type="term" value="F:acyltransferase activity"/>
    <property type="evidence" value="ECO:0007669"/>
    <property type="project" value="UniProtKB-KW"/>
</dbReference>
<feature type="region of interest" description="Disordered" evidence="7">
    <location>
        <begin position="568"/>
        <end position="589"/>
    </location>
</feature>
<dbReference type="PANTHER" id="PTHR43266">
    <property type="entry name" value="MACROLIDE-EFFLUX PROTEIN"/>
    <property type="match status" value="1"/>
</dbReference>
<comment type="subcellular location">
    <subcellularLocation>
        <location evidence="1">Cell membrane</location>
        <topology evidence="1">Multi-pass membrane protein</topology>
    </subcellularLocation>
</comment>
<keyword evidence="5 8" id="KW-1133">Transmembrane helix</keyword>
<evidence type="ECO:0000256" key="2">
    <source>
        <dbReference type="ARBA" id="ARBA00022448"/>
    </source>
</evidence>
<keyword evidence="2" id="KW-0813">Transport</keyword>
<dbReference type="Pfam" id="PF07690">
    <property type="entry name" value="MFS_1"/>
    <property type="match status" value="1"/>
</dbReference>
<keyword evidence="9" id="KW-0012">Acyltransferase</keyword>
<gene>
    <name evidence="9" type="ordered locus">Ssed_4343</name>
</gene>
<dbReference type="AlphaFoldDB" id="A8G1H2"/>
<reference evidence="9 10" key="1">
    <citation type="submission" date="2007-08" db="EMBL/GenBank/DDBJ databases">
        <title>Complete sequence of Shewanella sediminis HAW-EB3.</title>
        <authorList>
            <consortium name="US DOE Joint Genome Institute"/>
            <person name="Copeland A."/>
            <person name="Lucas S."/>
            <person name="Lapidus A."/>
            <person name="Barry K."/>
            <person name="Glavina del Rio T."/>
            <person name="Dalin E."/>
            <person name="Tice H."/>
            <person name="Pitluck S."/>
            <person name="Chertkov O."/>
            <person name="Brettin T."/>
            <person name="Bruce D."/>
            <person name="Detter J.C."/>
            <person name="Han C."/>
            <person name="Schmutz J."/>
            <person name="Larimer F."/>
            <person name="Land M."/>
            <person name="Hauser L."/>
            <person name="Kyrpides N."/>
            <person name="Kim E."/>
            <person name="Zhao J.-S."/>
            <person name="Richardson P."/>
        </authorList>
    </citation>
    <scope>NUCLEOTIDE SEQUENCE [LARGE SCALE GENOMIC DNA]</scope>
    <source>
        <strain evidence="9 10">HAW-EB3</strain>
    </source>
</reference>
<protein>
    <submittedName>
        <fullName evidence="9">Phospholipid/glycerol acyltransferase</fullName>
    </submittedName>
</protein>
<accession>A8G1H2</accession>
<dbReference type="SUPFAM" id="SSF103473">
    <property type="entry name" value="MFS general substrate transporter"/>
    <property type="match status" value="1"/>
</dbReference>
<evidence type="ECO:0000256" key="6">
    <source>
        <dbReference type="ARBA" id="ARBA00023136"/>
    </source>
</evidence>
<organism evidence="9 10">
    <name type="scientific">Shewanella sediminis (strain HAW-EB3)</name>
    <dbReference type="NCBI Taxonomy" id="425104"/>
    <lineage>
        <taxon>Bacteria</taxon>
        <taxon>Pseudomonadati</taxon>
        <taxon>Pseudomonadota</taxon>
        <taxon>Gammaproteobacteria</taxon>
        <taxon>Alteromonadales</taxon>
        <taxon>Shewanellaceae</taxon>
        <taxon>Shewanella</taxon>
    </lineage>
</organism>
<feature type="transmembrane region" description="Helical" evidence="8">
    <location>
        <begin position="366"/>
        <end position="388"/>
    </location>
</feature>
<sequence>MVLSRRFFPYFVTQCLGALNDNVYKNVLLLFVTYSQVDSLPIGVNLFVNLAAGLFILPFFLFSAHAGLIADNIDKALLIRRLKLLEVIIMLCAAVAILTQSYLSMLLLLFLTGVQSAYFGPVKYSLLPQVLKDKELVTGNAWVEMGTFISILTGTITAGFIVASDNPKFFAALSVCFLALSGYLSSRLIPAIPLKREPKKLRFAPFSGAINSIRKVQRTPSIWMAVLAISWFWFLGATYLTQFPNFAKTHLHSGATVVSLLLALFSIGIAVGSFMCERLSFRQVEMGLLPFGLLGLALFGVDLYWAIPGGSWEQDQIYTALSFLYESKHYRLMFDLFMVGVSGGVFIVPLYAFIQARTKEGECAQAIAANNILNALFMVVSAASSMIILGVLNWSIAELFLLLAITNLAVGLYLYAKQPELGARFIAYLHSRIFHSVTVIDRDLIPKTEAALLIGSPCTAKELFLLQHLSIRTVRIMVKGTLRQDLWSGLLRWSGMAVEFTLPKNKGADETCKHHFKDREEMLNQIEFALSDNELVYLSKEDYLLLADEFCARLAAFPKRYISINSSEASKSGDRGRSGDTSLIVTLDR</sequence>
<evidence type="ECO:0000313" key="10">
    <source>
        <dbReference type="Proteomes" id="UP000002015"/>
    </source>
</evidence>
<evidence type="ECO:0000256" key="8">
    <source>
        <dbReference type="SAM" id="Phobius"/>
    </source>
</evidence>
<dbReference type="RefSeq" id="WP_012144672.1">
    <property type="nucleotide sequence ID" value="NC_009831.1"/>
</dbReference>
<feature type="compositionally biased region" description="Polar residues" evidence="7">
    <location>
        <begin position="579"/>
        <end position="589"/>
    </location>
</feature>
<feature type="transmembrane region" description="Helical" evidence="8">
    <location>
        <begin position="253"/>
        <end position="276"/>
    </location>
</feature>
<evidence type="ECO:0000313" key="9">
    <source>
        <dbReference type="EMBL" id="ABV38945.1"/>
    </source>
</evidence>
<feature type="transmembrane region" description="Helical" evidence="8">
    <location>
        <begin position="105"/>
        <end position="122"/>
    </location>
</feature>